<dbReference type="PANTHER" id="PTHR36503:SF2">
    <property type="entry name" value="BLR2408 PROTEIN"/>
    <property type="match status" value="1"/>
</dbReference>
<evidence type="ECO:0000313" key="2">
    <source>
        <dbReference type="EMBL" id="POS01075.1"/>
    </source>
</evidence>
<dbReference type="InterPro" id="IPR053863">
    <property type="entry name" value="Glyoxy/Ble-like_N"/>
</dbReference>
<keyword evidence="3" id="KW-1185">Reference proteome</keyword>
<dbReference type="EMBL" id="PQNY01000014">
    <property type="protein sequence ID" value="POS01075.1"/>
    <property type="molecule type" value="Genomic_DNA"/>
</dbReference>
<gene>
    <name evidence="2" type="ORF">Q361_11421</name>
</gene>
<dbReference type="InterPro" id="IPR037523">
    <property type="entry name" value="VOC_core"/>
</dbReference>
<accession>A0A2S4N5S1</accession>
<dbReference type="PROSITE" id="PS51819">
    <property type="entry name" value="VOC"/>
    <property type="match status" value="1"/>
</dbReference>
<dbReference type="InterPro" id="IPR029068">
    <property type="entry name" value="Glyas_Bleomycin-R_OHBP_Dase"/>
</dbReference>
<organism evidence="2 3">
    <name type="scientific">Flavobacterium croceum DSM 17960</name>
    <dbReference type="NCBI Taxonomy" id="1121886"/>
    <lineage>
        <taxon>Bacteria</taxon>
        <taxon>Pseudomonadati</taxon>
        <taxon>Bacteroidota</taxon>
        <taxon>Flavobacteriia</taxon>
        <taxon>Flavobacteriales</taxon>
        <taxon>Flavobacteriaceae</taxon>
        <taxon>Flavobacterium</taxon>
    </lineage>
</organism>
<sequence length="133" mass="15446">MTRQLFVNLPVKDVKHSRDFFDRLGFKFQEGFSNEFAICLEVNDNAFIMMLDEKYFSKFTKNPVSDAHSHSEVLNAISVESREAVNEIVDRAVSIGAKEARESQEHGFMYGRSFHDLDGHVWEIYWMDTNSKS</sequence>
<evidence type="ECO:0000259" key="1">
    <source>
        <dbReference type="PROSITE" id="PS51819"/>
    </source>
</evidence>
<feature type="domain" description="VOC" evidence="1">
    <location>
        <begin position="3"/>
        <end position="127"/>
    </location>
</feature>
<protein>
    <recommendedName>
        <fullName evidence="1">VOC domain-containing protein</fullName>
    </recommendedName>
</protein>
<proteinExistence type="predicted"/>
<comment type="caution">
    <text evidence="2">The sequence shown here is derived from an EMBL/GenBank/DDBJ whole genome shotgun (WGS) entry which is preliminary data.</text>
</comment>
<dbReference type="OrthoDB" id="9798430at2"/>
<dbReference type="RefSeq" id="WP_103726709.1">
    <property type="nucleotide sequence ID" value="NZ_PQNY01000014.1"/>
</dbReference>
<dbReference type="Proteomes" id="UP000237056">
    <property type="component" value="Unassembled WGS sequence"/>
</dbReference>
<dbReference type="PANTHER" id="PTHR36503">
    <property type="entry name" value="BLR2520 PROTEIN"/>
    <property type="match status" value="1"/>
</dbReference>
<dbReference type="SUPFAM" id="SSF54593">
    <property type="entry name" value="Glyoxalase/Bleomycin resistance protein/Dihydroxybiphenyl dioxygenase"/>
    <property type="match status" value="1"/>
</dbReference>
<evidence type="ECO:0000313" key="3">
    <source>
        <dbReference type="Proteomes" id="UP000237056"/>
    </source>
</evidence>
<reference evidence="2 3" key="1">
    <citation type="submission" date="2018-01" db="EMBL/GenBank/DDBJ databases">
        <title>Genomic Encyclopedia of Type Strains, Phase I: the one thousand microbial genomes (KMG-I) project.</title>
        <authorList>
            <person name="Goeker M."/>
        </authorList>
    </citation>
    <scope>NUCLEOTIDE SEQUENCE [LARGE SCALE GENOMIC DNA]</scope>
    <source>
        <strain evidence="2 3">DSM 17960</strain>
    </source>
</reference>
<dbReference type="Pfam" id="PF22677">
    <property type="entry name" value="Ble-like_N"/>
    <property type="match status" value="1"/>
</dbReference>
<name>A0A2S4N5S1_9FLAO</name>
<dbReference type="Gene3D" id="3.10.180.10">
    <property type="entry name" value="2,3-Dihydroxybiphenyl 1,2-Dioxygenase, domain 1"/>
    <property type="match status" value="1"/>
</dbReference>
<dbReference type="AlphaFoldDB" id="A0A2S4N5S1"/>